<feature type="domain" description="Rhamnogalacturonase A/B/Epimerase-like pectate lyase" evidence="2">
    <location>
        <begin position="91"/>
        <end position="322"/>
    </location>
</feature>
<dbReference type="EMBL" id="PQXJ01000312">
    <property type="protein sequence ID" value="TGO52844.1"/>
    <property type="molecule type" value="Genomic_DNA"/>
</dbReference>
<dbReference type="Proteomes" id="UP000297452">
    <property type="component" value="Unassembled WGS sequence"/>
</dbReference>
<dbReference type="FunFam" id="2.160.20.10:FF:000023">
    <property type="entry name" value="Exo-beta-1,3-glucanase Exg0"/>
    <property type="match status" value="1"/>
</dbReference>
<sequence length="825" mass="87733">MVNVIRSVVLLSLVLQSSCMQFKIPQVEKVVTKVMNKFAPYVHNKGKHSDTAVISAKEDMSQIIPRATPYWYEQISHQGKSAWGPSGYQVYRNVKDFGAKGDGITDDTAAINAAISAGGRCGQGCSSTSTTPAVVYFPSGTYLISSSIIDYYFTQIIGNPNSLPTLKATPNFVGFGLIDANPYYTPALNWGSTNVFLRQIRNIIFDMTSIPAATTATGLHWPSSQATSLQNVVFQMISAPGTQHTGLFCESGGSMLTTKQGSAGLLVDVTFNGGLVGAAIGNQQFTMRNLVFNNCVTAISMFWDWGWLFHGISINNCQKGIDISAGGSSAQNVGSVILIDSSITNTPIGIITAYTSNATPDTAGSLILENVALSNVPTAVTLSGGSTILAGTSGSTTIAGWGQGRQYVPSGLSDFQGTITPNSRPASLLNGNKYYTQSKPQYNGLSVSSFTSARTNGAVGDGTTDDTVALQRGINNAASAGNVFFIDAGTYKVTSTITIPPGSRIVGESYSTILLCGSFFNNMNSPQPVVRVGTAGQTGHVEWSDCLVSTQGQQAGATLIEWNLANSGSTPSGMWDVHTRIGGFTGSNLQVAQCEKNPATTTINSNCIAAYMGMHITAGASGLYMENSWIWTADHDFDDQSLRQLDIYAGRGLYIESTAGQIWLWGTGVEHFTLYQYQFANTKNIFAGFLQTETPYYQPQPLAPAPFSAVSSLNDPNFSNSCAGYSGNCAAAWGLRIINSHDILIYGAGLYSFFDNYSTTCSNAGGPENCQTNIFSLEGAISNVNIYTLATVGTTNMITRNGQSQAVYSANINVYPTLITLYKSG</sequence>
<evidence type="ECO:0000259" key="2">
    <source>
        <dbReference type="Pfam" id="PF12708"/>
    </source>
</evidence>
<dbReference type="InterPro" id="IPR024535">
    <property type="entry name" value="RHGA/B-epi-like_pectate_lyase"/>
</dbReference>
<dbReference type="PANTHER" id="PTHR33928:SF2">
    <property type="entry name" value="PECTATE LYASE SUPERFAMILY PROTEIN DOMAIN-CONTAINING PROTEIN-RELATED"/>
    <property type="match status" value="1"/>
</dbReference>
<feature type="chain" id="PRO_5021506324" description="Rhamnogalacturonase A/B/Epimerase-like pectate lyase domain-containing protein" evidence="1">
    <location>
        <begin position="20"/>
        <end position="825"/>
    </location>
</feature>
<accession>A0A4Z1HVP6</accession>
<dbReference type="OrthoDB" id="1046782at2759"/>
<protein>
    <recommendedName>
        <fullName evidence="2">Rhamnogalacturonase A/B/Epimerase-like pectate lyase domain-containing protein</fullName>
    </recommendedName>
</protein>
<comment type="caution">
    <text evidence="3">The sequence shown here is derived from an EMBL/GenBank/DDBJ whole genome shotgun (WGS) entry which is preliminary data.</text>
</comment>
<feature type="signal peptide" evidence="1">
    <location>
        <begin position="1"/>
        <end position="19"/>
    </location>
</feature>
<organism evidence="3 4">
    <name type="scientific">Botryotinia narcissicola</name>
    <dbReference type="NCBI Taxonomy" id="278944"/>
    <lineage>
        <taxon>Eukaryota</taxon>
        <taxon>Fungi</taxon>
        <taxon>Dikarya</taxon>
        <taxon>Ascomycota</taxon>
        <taxon>Pezizomycotina</taxon>
        <taxon>Leotiomycetes</taxon>
        <taxon>Helotiales</taxon>
        <taxon>Sclerotiniaceae</taxon>
        <taxon>Botryotinia</taxon>
    </lineage>
</organism>
<dbReference type="InterPro" id="IPR011050">
    <property type="entry name" value="Pectin_lyase_fold/virulence"/>
</dbReference>
<dbReference type="FunFam" id="2.160.20.10:FF:000026">
    <property type="entry name" value="Exo-beta-1,3-glucanase Exg0"/>
    <property type="match status" value="1"/>
</dbReference>
<proteinExistence type="predicted"/>
<dbReference type="InterPro" id="IPR039279">
    <property type="entry name" value="QRT3-like"/>
</dbReference>
<dbReference type="STRING" id="278944.A0A4Z1HVP6"/>
<name>A0A4Z1HVP6_9HELO</name>
<dbReference type="Gene3D" id="2.160.20.10">
    <property type="entry name" value="Single-stranded right-handed beta-helix, Pectin lyase-like"/>
    <property type="match status" value="2"/>
</dbReference>
<dbReference type="AlphaFoldDB" id="A0A4Z1HVP6"/>
<keyword evidence="4" id="KW-1185">Reference proteome</keyword>
<reference evidence="3 4" key="1">
    <citation type="submission" date="2017-12" db="EMBL/GenBank/DDBJ databases">
        <title>Comparative genomics of Botrytis spp.</title>
        <authorList>
            <person name="Valero-Jimenez C.A."/>
            <person name="Tapia P."/>
            <person name="Veloso J."/>
            <person name="Silva-Moreno E."/>
            <person name="Staats M."/>
            <person name="Valdes J.H."/>
            <person name="Van Kan J.A.L."/>
        </authorList>
    </citation>
    <scope>NUCLEOTIDE SEQUENCE [LARGE SCALE GENOMIC DNA]</scope>
    <source>
        <strain evidence="3 4">MUCL2120</strain>
    </source>
</reference>
<dbReference type="GO" id="GO:0004650">
    <property type="term" value="F:polygalacturonase activity"/>
    <property type="evidence" value="ECO:0007669"/>
    <property type="project" value="InterPro"/>
</dbReference>
<gene>
    <name evidence="3" type="ORF">BOTNAR_0312g00050</name>
</gene>
<evidence type="ECO:0000313" key="4">
    <source>
        <dbReference type="Proteomes" id="UP000297452"/>
    </source>
</evidence>
<evidence type="ECO:0000256" key="1">
    <source>
        <dbReference type="SAM" id="SignalP"/>
    </source>
</evidence>
<feature type="domain" description="Rhamnogalacturonase A/B/Epimerase-like pectate lyase" evidence="2">
    <location>
        <begin position="450"/>
        <end position="519"/>
    </location>
</feature>
<dbReference type="SUPFAM" id="SSF51126">
    <property type="entry name" value="Pectin lyase-like"/>
    <property type="match status" value="2"/>
</dbReference>
<dbReference type="PANTHER" id="PTHR33928">
    <property type="entry name" value="POLYGALACTURONASE QRT3"/>
    <property type="match status" value="1"/>
</dbReference>
<dbReference type="InterPro" id="IPR012334">
    <property type="entry name" value="Pectin_lyas_fold"/>
</dbReference>
<dbReference type="Pfam" id="PF12708">
    <property type="entry name" value="Pect-lyase_RHGA_epim"/>
    <property type="match status" value="2"/>
</dbReference>
<dbReference type="CDD" id="cd23668">
    <property type="entry name" value="GH55_beta13glucanase-like"/>
    <property type="match status" value="1"/>
</dbReference>
<evidence type="ECO:0000313" key="3">
    <source>
        <dbReference type="EMBL" id="TGO52844.1"/>
    </source>
</evidence>
<keyword evidence="1" id="KW-0732">Signal</keyword>